<keyword evidence="1" id="KW-1133">Transmembrane helix</keyword>
<dbReference type="OrthoDB" id="3943268at2759"/>
<sequence>VLLNLLTLFFFIIISNKLFSSRLFYFLAILGINSDLNRLRIVKHYLYILVSVVYYIRILSVERLLLFARHNK</sequence>
<keyword evidence="3" id="KW-1185">Reference proteome</keyword>
<accession>A0A6A5UH42</accession>
<gene>
    <name evidence="2" type="ORF">BU23DRAFT_494611</name>
</gene>
<feature type="transmembrane region" description="Helical" evidence="1">
    <location>
        <begin position="44"/>
        <end position="66"/>
    </location>
</feature>
<evidence type="ECO:0000256" key="1">
    <source>
        <dbReference type="SAM" id="Phobius"/>
    </source>
</evidence>
<dbReference type="AlphaFoldDB" id="A0A6A5UH42"/>
<dbReference type="EMBL" id="ML976829">
    <property type="protein sequence ID" value="KAF1963964.1"/>
    <property type="molecule type" value="Genomic_DNA"/>
</dbReference>
<feature type="transmembrane region" description="Helical" evidence="1">
    <location>
        <begin position="6"/>
        <end position="32"/>
    </location>
</feature>
<protein>
    <submittedName>
        <fullName evidence="2">Uncharacterized protein</fullName>
    </submittedName>
</protein>
<organism evidence="2 3">
    <name type="scientific">Bimuria novae-zelandiae CBS 107.79</name>
    <dbReference type="NCBI Taxonomy" id="1447943"/>
    <lineage>
        <taxon>Eukaryota</taxon>
        <taxon>Fungi</taxon>
        <taxon>Dikarya</taxon>
        <taxon>Ascomycota</taxon>
        <taxon>Pezizomycotina</taxon>
        <taxon>Dothideomycetes</taxon>
        <taxon>Pleosporomycetidae</taxon>
        <taxon>Pleosporales</taxon>
        <taxon>Massarineae</taxon>
        <taxon>Didymosphaeriaceae</taxon>
        <taxon>Bimuria</taxon>
    </lineage>
</organism>
<name>A0A6A5UH42_9PLEO</name>
<proteinExistence type="predicted"/>
<keyword evidence="1" id="KW-0812">Transmembrane</keyword>
<evidence type="ECO:0000313" key="2">
    <source>
        <dbReference type="EMBL" id="KAF1963964.1"/>
    </source>
</evidence>
<keyword evidence="1" id="KW-0472">Membrane</keyword>
<feature type="non-terminal residue" evidence="2">
    <location>
        <position position="1"/>
    </location>
</feature>
<evidence type="ECO:0000313" key="3">
    <source>
        <dbReference type="Proteomes" id="UP000800036"/>
    </source>
</evidence>
<dbReference type="Proteomes" id="UP000800036">
    <property type="component" value="Unassembled WGS sequence"/>
</dbReference>
<reference evidence="2" key="1">
    <citation type="journal article" date="2020" name="Stud. Mycol.">
        <title>101 Dothideomycetes genomes: a test case for predicting lifestyles and emergence of pathogens.</title>
        <authorList>
            <person name="Haridas S."/>
            <person name="Albert R."/>
            <person name="Binder M."/>
            <person name="Bloem J."/>
            <person name="Labutti K."/>
            <person name="Salamov A."/>
            <person name="Andreopoulos B."/>
            <person name="Baker S."/>
            <person name="Barry K."/>
            <person name="Bills G."/>
            <person name="Bluhm B."/>
            <person name="Cannon C."/>
            <person name="Castanera R."/>
            <person name="Culley D."/>
            <person name="Daum C."/>
            <person name="Ezra D."/>
            <person name="Gonzalez J."/>
            <person name="Henrissat B."/>
            <person name="Kuo A."/>
            <person name="Liang C."/>
            <person name="Lipzen A."/>
            <person name="Lutzoni F."/>
            <person name="Magnuson J."/>
            <person name="Mondo S."/>
            <person name="Nolan M."/>
            <person name="Ohm R."/>
            <person name="Pangilinan J."/>
            <person name="Park H.-J."/>
            <person name="Ramirez L."/>
            <person name="Alfaro M."/>
            <person name="Sun H."/>
            <person name="Tritt A."/>
            <person name="Yoshinaga Y."/>
            <person name="Zwiers L.-H."/>
            <person name="Turgeon B."/>
            <person name="Goodwin S."/>
            <person name="Spatafora J."/>
            <person name="Crous P."/>
            <person name="Grigoriev I."/>
        </authorList>
    </citation>
    <scope>NUCLEOTIDE SEQUENCE</scope>
    <source>
        <strain evidence="2">CBS 107.79</strain>
    </source>
</reference>